<dbReference type="InterPro" id="IPR024445">
    <property type="entry name" value="Tnp_ISXO2-like"/>
</dbReference>
<dbReference type="NCBIfam" id="NF033547">
    <property type="entry name" value="transpos_IS1595"/>
    <property type="match status" value="1"/>
</dbReference>
<dbReference type="Proteomes" id="UP000260721">
    <property type="component" value="Unassembled WGS sequence"/>
</dbReference>
<comment type="caution">
    <text evidence="2">The sequence shown here is derived from an EMBL/GenBank/DDBJ whole genome shotgun (WGS) entry which is preliminary data.</text>
</comment>
<feature type="domain" description="ISXO2-like transposase" evidence="1">
    <location>
        <begin position="144"/>
        <end position="304"/>
    </location>
</feature>
<sequence length="361" mass="41479">MMRITQDFLNHLSPVELSFIRTGIDKLYKEKVTPDTTNYENIESHVQRCPHCGSVHFVKNGFNPKHRQKYRCKDCRSVFMATTGTMFTHSRTSFNTWSTFIAGELNGLTLEQQTVATELSIVTCFNMRHKLYKAISKVQGNVVLSGDVELDPSYTSINLKGTEPENMPRMSKHRGKHKATPYFHHLPGTSHHKICIVAAIDENDQMLFKIGGLGRESFQILNQYRKHFSDSTKIISDDSHSIQTFVSENGFESDVIPSGAYVSPNGNTVSSVNELHTEAKNLIRQKHGVSTRHLQGYLDWIIFKKKLKYTLDMRKWKHEAYMESMLEQIPFICRDIVKLPMPIDLYTAYGEYHYGIFSNIN</sequence>
<evidence type="ECO:0000313" key="3">
    <source>
        <dbReference type="Proteomes" id="UP000260721"/>
    </source>
</evidence>
<dbReference type="Pfam" id="PF12762">
    <property type="entry name" value="DDE_Tnp_IS1595"/>
    <property type="match status" value="1"/>
</dbReference>
<gene>
    <name evidence="2" type="ORF">DXC78_04190</name>
</gene>
<reference evidence="2 3" key="1">
    <citation type="submission" date="2018-08" db="EMBL/GenBank/DDBJ databases">
        <title>A genome reference for cultivated species of the human gut microbiota.</title>
        <authorList>
            <person name="Zou Y."/>
            <person name="Xue W."/>
            <person name="Luo G."/>
        </authorList>
    </citation>
    <scope>NUCLEOTIDE SEQUENCE [LARGE SCALE GENOMIC DNA]</scope>
    <source>
        <strain evidence="2 3">TF08-11</strain>
    </source>
</reference>
<accession>A0A3E3E5S9</accession>
<proteinExistence type="predicted"/>
<dbReference type="RefSeq" id="WP_117445875.1">
    <property type="nucleotide sequence ID" value="NZ_JBFBOW010000011.1"/>
</dbReference>
<protein>
    <submittedName>
        <fullName evidence="2">IS1595 family transposase</fullName>
    </submittedName>
</protein>
<evidence type="ECO:0000313" key="2">
    <source>
        <dbReference type="EMBL" id="RGD77132.1"/>
    </source>
</evidence>
<dbReference type="AlphaFoldDB" id="A0A3E3E5S9"/>
<organism evidence="2 3">
    <name type="scientific">Faecalicoccus pleomorphus</name>
    <dbReference type="NCBI Taxonomy" id="1323"/>
    <lineage>
        <taxon>Bacteria</taxon>
        <taxon>Bacillati</taxon>
        <taxon>Bacillota</taxon>
        <taxon>Erysipelotrichia</taxon>
        <taxon>Erysipelotrichales</taxon>
        <taxon>Erysipelotrichaceae</taxon>
        <taxon>Faecalicoccus</taxon>
    </lineage>
</organism>
<dbReference type="EMBL" id="QUSK01000007">
    <property type="protein sequence ID" value="RGD77132.1"/>
    <property type="molecule type" value="Genomic_DNA"/>
</dbReference>
<name>A0A3E3E5S9_9FIRM</name>
<evidence type="ECO:0000259" key="1">
    <source>
        <dbReference type="Pfam" id="PF12762"/>
    </source>
</evidence>